<dbReference type="Proteomes" id="UP001229651">
    <property type="component" value="Unassembled WGS sequence"/>
</dbReference>
<name>A0ABU0EP36_9PSEU</name>
<evidence type="ECO:0000313" key="2">
    <source>
        <dbReference type="EMBL" id="MDQ0376567.1"/>
    </source>
</evidence>
<evidence type="ECO:0000259" key="1">
    <source>
        <dbReference type="Pfam" id="PF24792"/>
    </source>
</evidence>
<gene>
    <name evidence="2" type="ORF">FB470_000561</name>
</gene>
<evidence type="ECO:0000313" key="3">
    <source>
        <dbReference type="Proteomes" id="UP001229651"/>
    </source>
</evidence>
<protein>
    <recommendedName>
        <fullName evidence="1">DUF7701 domain-containing protein</fullName>
    </recommendedName>
</protein>
<accession>A0ABU0EP36</accession>
<reference evidence="2 3" key="1">
    <citation type="submission" date="2023-07" db="EMBL/GenBank/DDBJ databases">
        <title>Sequencing the genomes of 1000 actinobacteria strains.</title>
        <authorList>
            <person name="Klenk H.-P."/>
        </authorList>
    </citation>
    <scope>NUCLEOTIDE SEQUENCE [LARGE SCALE GENOMIC DNA]</scope>
    <source>
        <strain evidence="2 3">DSM 45805</strain>
    </source>
</reference>
<dbReference type="EMBL" id="JAUSUT010000001">
    <property type="protein sequence ID" value="MDQ0376567.1"/>
    <property type="molecule type" value="Genomic_DNA"/>
</dbReference>
<comment type="caution">
    <text evidence="2">The sequence shown here is derived from an EMBL/GenBank/DDBJ whole genome shotgun (WGS) entry which is preliminary data.</text>
</comment>
<feature type="domain" description="DUF7701" evidence="1">
    <location>
        <begin position="6"/>
        <end position="90"/>
    </location>
</feature>
<proteinExistence type="predicted"/>
<dbReference type="Pfam" id="PF24792">
    <property type="entry name" value="DUF7701"/>
    <property type="match status" value="1"/>
</dbReference>
<organism evidence="2 3">
    <name type="scientific">Amycolatopsis thermophila</name>
    <dbReference type="NCBI Taxonomy" id="206084"/>
    <lineage>
        <taxon>Bacteria</taxon>
        <taxon>Bacillati</taxon>
        <taxon>Actinomycetota</taxon>
        <taxon>Actinomycetes</taxon>
        <taxon>Pseudonocardiales</taxon>
        <taxon>Pseudonocardiaceae</taxon>
        <taxon>Amycolatopsis</taxon>
    </lineage>
</organism>
<keyword evidence="3" id="KW-1185">Reference proteome</keyword>
<sequence length="101" mass="11850">MADSPTYVQRIIDRLTTELDDCEPDLIRFYALLVLTEGVNTTLEHVHDAWAIWRDQTRPDHPSIVLFDKLDKRTQELDRPYQEAIVRVAQWWWDGAGEGAR</sequence>
<dbReference type="RefSeq" id="WP_306988482.1">
    <property type="nucleotide sequence ID" value="NZ_JAUSUT010000001.1"/>
</dbReference>
<dbReference type="InterPro" id="IPR056118">
    <property type="entry name" value="DUF7701"/>
</dbReference>